<evidence type="ECO:0000313" key="3">
    <source>
        <dbReference type="Proteomes" id="UP001284537"/>
    </source>
</evidence>
<dbReference type="Gene3D" id="2.60.120.650">
    <property type="entry name" value="Cupin"/>
    <property type="match status" value="1"/>
</dbReference>
<dbReference type="PROSITE" id="PS51184">
    <property type="entry name" value="JMJC"/>
    <property type="match status" value="1"/>
</dbReference>
<comment type="caution">
    <text evidence="2">The sequence shown here is derived from an EMBL/GenBank/DDBJ whole genome shotgun (WGS) entry which is preliminary data.</text>
</comment>
<dbReference type="InterPro" id="IPR041667">
    <property type="entry name" value="Cupin_8"/>
</dbReference>
<dbReference type="EMBL" id="JAXARY010000013">
    <property type="protein sequence ID" value="MDX8128460.1"/>
    <property type="molecule type" value="Genomic_DNA"/>
</dbReference>
<name>A0ABU4UGG0_9GAMM</name>
<dbReference type="Proteomes" id="UP001284537">
    <property type="component" value="Unassembled WGS sequence"/>
</dbReference>
<dbReference type="PANTHER" id="PTHR12461:SF105">
    <property type="entry name" value="HYPOXIA-INDUCIBLE FACTOR 1-ALPHA INHIBITOR"/>
    <property type="match status" value="1"/>
</dbReference>
<keyword evidence="3" id="KW-1185">Reference proteome</keyword>
<dbReference type="SUPFAM" id="SSF51197">
    <property type="entry name" value="Clavaminate synthase-like"/>
    <property type="match status" value="1"/>
</dbReference>
<accession>A0ABU4UGG0</accession>
<evidence type="ECO:0000259" key="1">
    <source>
        <dbReference type="PROSITE" id="PS51184"/>
    </source>
</evidence>
<dbReference type="RefSeq" id="WP_319962005.1">
    <property type="nucleotide sequence ID" value="NZ_JAXARY010000013.1"/>
</dbReference>
<sequence length="283" mass="32896">MAGDYTMYSSEKLPLQVERAHKPSFEEFNKLYAEPGKPVLITGVVSQWKACSLWNPQYFNSLAGERVVPVKRMRNGAYLEARSESMKLADYLDIVNKEPVGNERVYLSEQSFESTLPEVVGDFTIPAYIDSKEIDIVSYIGSSVHSQIHFHPFGKALLCQVTGRKRVKLFAPDQTPLLYQKLNFSKIEGEPVDLEKYPLYEKAEYYECEVNAGEMLFFPIYWWHGVETPEFSTAVVFFWDDPRKLRWFPPAGIPWFYVPVFEIRSWFFKGNRILKRILKSIRG</sequence>
<dbReference type="PANTHER" id="PTHR12461">
    <property type="entry name" value="HYPOXIA-INDUCIBLE FACTOR 1 ALPHA INHIBITOR-RELATED"/>
    <property type="match status" value="1"/>
</dbReference>
<dbReference type="Pfam" id="PF13621">
    <property type="entry name" value="Cupin_8"/>
    <property type="match status" value="1"/>
</dbReference>
<protein>
    <submittedName>
        <fullName evidence="2">Cupin-like domain-containing protein</fullName>
    </submittedName>
</protein>
<feature type="domain" description="JmjC" evidence="1">
    <location>
        <begin position="87"/>
        <end position="256"/>
    </location>
</feature>
<evidence type="ECO:0000313" key="2">
    <source>
        <dbReference type="EMBL" id="MDX8128460.1"/>
    </source>
</evidence>
<reference evidence="2 3" key="1">
    <citation type="submission" date="2023-11" db="EMBL/GenBank/DDBJ databases">
        <authorList>
            <person name="Ouyang M.-Y."/>
        </authorList>
    </citation>
    <scope>NUCLEOTIDE SEQUENCE [LARGE SCALE GENOMIC DNA]</scope>
    <source>
        <strain evidence="2 3">OY6</strain>
    </source>
</reference>
<organism evidence="2 3">
    <name type="scientific">Methylomonas defluvii</name>
    <dbReference type="NCBI Taxonomy" id="3045149"/>
    <lineage>
        <taxon>Bacteria</taxon>
        <taxon>Pseudomonadati</taxon>
        <taxon>Pseudomonadota</taxon>
        <taxon>Gammaproteobacteria</taxon>
        <taxon>Methylococcales</taxon>
        <taxon>Methylococcaceae</taxon>
        <taxon>Methylomonas</taxon>
    </lineage>
</organism>
<gene>
    <name evidence="2" type="ORF">QLH52_14295</name>
</gene>
<proteinExistence type="predicted"/>
<dbReference type="InterPro" id="IPR003347">
    <property type="entry name" value="JmjC_dom"/>
</dbReference>